<sequence>MTVNSDTHRPRFAVQKIAGWYRIMGPEGAFVGQPYSGKKAAQQAAERMQAAADSRAKRGERPCLCCGTTFFSEGIHHRLCGLCRHRGDVGSLGLPARSTAKIRHAARA</sequence>
<dbReference type="Proteomes" id="UP001431963">
    <property type="component" value="Unassembled WGS sequence"/>
</dbReference>
<protein>
    <submittedName>
        <fullName evidence="1">Uncharacterized protein</fullName>
    </submittedName>
</protein>
<proteinExistence type="predicted"/>
<dbReference type="EMBL" id="JBALHR010000022">
    <property type="protein sequence ID" value="MEH7830351.1"/>
    <property type="molecule type" value="Genomic_DNA"/>
</dbReference>
<evidence type="ECO:0000313" key="1">
    <source>
        <dbReference type="EMBL" id="MEH7830351.1"/>
    </source>
</evidence>
<comment type="caution">
    <text evidence="1">The sequence shown here is derived from an EMBL/GenBank/DDBJ whole genome shotgun (WGS) entry which is preliminary data.</text>
</comment>
<accession>A0ABU8C082</accession>
<keyword evidence="2" id="KW-1185">Reference proteome</keyword>
<reference evidence="1" key="1">
    <citation type="submission" date="2024-02" db="EMBL/GenBank/DDBJ databases">
        <title>Genome sequences of strain Gemmobacter sp. JM10B15.</title>
        <authorList>
            <person name="Zhang M."/>
        </authorList>
    </citation>
    <scope>NUCLEOTIDE SEQUENCE</scope>
    <source>
        <strain evidence="1">JM10B15</strain>
    </source>
</reference>
<name>A0ABU8C082_9RHOB</name>
<organism evidence="1 2">
    <name type="scientific">Gemmobacter denitrificans</name>
    <dbReference type="NCBI Taxonomy" id="3123040"/>
    <lineage>
        <taxon>Bacteria</taxon>
        <taxon>Pseudomonadati</taxon>
        <taxon>Pseudomonadota</taxon>
        <taxon>Alphaproteobacteria</taxon>
        <taxon>Rhodobacterales</taxon>
        <taxon>Paracoccaceae</taxon>
        <taxon>Gemmobacter</taxon>
    </lineage>
</organism>
<gene>
    <name evidence="1" type="ORF">V6590_19545</name>
</gene>
<evidence type="ECO:0000313" key="2">
    <source>
        <dbReference type="Proteomes" id="UP001431963"/>
    </source>
</evidence>
<dbReference type="RefSeq" id="WP_335425394.1">
    <property type="nucleotide sequence ID" value="NZ_JBALHR010000022.1"/>
</dbReference>